<reference evidence="2 3" key="1">
    <citation type="submission" date="2018-06" db="EMBL/GenBank/DDBJ databases">
        <title>Genomic Encyclopedia of Archaeal and Bacterial Type Strains, Phase II (KMG-II): from individual species to whole genera.</title>
        <authorList>
            <person name="Goeker M."/>
        </authorList>
    </citation>
    <scope>NUCLEOTIDE SEQUENCE [LARGE SCALE GENOMIC DNA]</scope>
    <source>
        <strain evidence="2 3">DSM 29821</strain>
    </source>
</reference>
<dbReference type="RefSeq" id="WP_146616325.1">
    <property type="nucleotide sequence ID" value="NZ_QLMA01000010.1"/>
</dbReference>
<name>A0A327VMX7_9BACT</name>
<evidence type="ECO:0000256" key="1">
    <source>
        <dbReference type="SAM" id="MobiDB-lite"/>
    </source>
</evidence>
<dbReference type="EMBL" id="QLMA01000010">
    <property type="protein sequence ID" value="RAJ75116.1"/>
    <property type="molecule type" value="Genomic_DNA"/>
</dbReference>
<sequence length="122" mass="13942">MKYLPLYFLTLVLGICCIIGCRKDNNEQTLQELKAKNAALALDSTGHPRDTTRHDTIPHPGDTTRPHWPDSPHHPVDTPRWPVDSPRHPIDTPRWPVDTPRHPVDTPRYPGSDTLRGSTRRF</sequence>
<gene>
    <name evidence="2" type="ORF">CLV59_110163</name>
</gene>
<evidence type="ECO:0000313" key="2">
    <source>
        <dbReference type="EMBL" id="RAJ75116.1"/>
    </source>
</evidence>
<evidence type="ECO:0000313" key="3">
    <source>
        <dbReference type="Proteomes" id="UP000249819"/>
    </source>
</evidence>
<dbReference type="Proteomes" id="UP000249819">
    <property type="component" value="Unassembled WGS sequence"/>
</dbReference>
<accession>A0A327VMX7</accession>
<keyword evidence="3" id="KW-1185">Reference proteome</keyword>
<comment type="caution">
    <text evidence="2">The sequence shown here is derived from an EMBL/GenBank/DDBJ whole genome shotgun (WGS) entry which is preliminary data.</text>
</comment>
<feature type="compositionally biased region" description="Basic and acidic residues" evidence="1">
    <location>
        <begin position="46"/>
        <end position="77"/>
    </location>
</feature>
<dbReference type="AlphaFoldDB" id="A0A327VMX7"/>
<protein>
    <submittedName>
        <fullName evidence="2">Uncharacterized protein</fullName>
    </submittedName>
</protein>
<feature type="region of interest" description="Disordered" evidence="1">
    <location>
        <begin position="41"/>
        <end position="122"/>
    </location>
</feature>
<organism evidence="2 3">
    <name type="scientific">Chitinophaga dinghuensis</name>
    <dbReference type="NCBI Taxonomy" id="1539050"/>
    <lineage>
        <taxon>Bacteria</taxon>
        <taxon>Pseudomonadati</taxon>
        <taxon>Bacteroidota</taxon>
        <taxon>Chitinophagia</taxon>
        <taxon>Chitinophagales</taxon>
        <taxon>Chitinophagaceae</taxon>
        <taxon>Chitinophaga</taxon>
    </lineage>
</organism>
<proteinExistence type="predicted"/>
<dbReference type="OrthoDB" id="676094at2"/>